<protein>
    <submittedName>
        <fullName evidence="2">Uncharacterized protein</fullName>
    </submittedName>
</protein>
<name>A0A2R3IXF6_9PSED</name>
<proteinExistence type="predicted"/>
<dbReference type="AlphaFoldDB" id="A0A2R3IXF6"/>
<dbReference type="EMBL" id="CP027169">
    <property type="protein sequence ID" value="AVK06604.1"/>
    <property type="molecule type" value="Genomic_DNA"/>
</dbReference>
<keyword evidence="3" id="KW-1185">Reference proteome</keyword>
<reference evidence="2 3" key="1">
    <citation type="submission" date="2018-02" db="EMBL/GenBank/DDBJ databases">
        <title>FDA/CDC Antimicrobial Resistant Isolate Bank Genome Sequencing.</title>
        <authorList>
            <person name="Benahmed F.H."/>
            <person name="Lutgring J.D."/>
            <person name="Yoo B."/>
            <person name="Machado M."/>
            <person name="Brown A."/>
            <person name="McAllister G."/>
            <person name="Perry A."/>
            <person name="Halpin A.L."/>
            <person name="Vavikolanu K."/>
            <person name="Ott S."/>
            <person name="Zhao X."/>
            <person name="Tallon L.J."/>
            <person name="Sadzewicz L."/>
            <person name="Aluvathingal J."/>
            <person name="Nadendla S."/>
            <person name="Voskania-kordi A."/>
            <person name="Simonyan V."/>
            <person name="Patel J."/>
            <person name="Shawar R.M."/>
        </authorList>
    </citation>
    <scope>NUCLEOTIDE SEQUENCE [LARGE SCALE GENOMIC DNA]</scope>
    <source>
        <strain evidence="2 3">AR_0356</strain>
    </source>
</reference>
<evidence type="ECO:0000256" key="1">
    <source>
        <dbReference type="SAM" id="MobiDB-lite"/>
    </source>
</evidence>
<feature type="region of interest" description="Disordered" evidence="1">
    <location>
        <begin position="35"/>
        <end position="55"/>
    </location>
</feature>
<sequence>MAAHALYGQNGHPGSWGGICEIAFELEDYVKEIRRADTQPEHSAPKNAGPERGRF</sequence>
<dbReference type="Proteomes" id="UP000238390">
    <property type="component" value="Chromosome"/>
</dbReference>
<accession>A0A2R3IXF6</accession>
<organism evidence="2 3">
    <name type="scientific">Pseudomonas paraeruginosa</name>
    <dbReference type="NCBI Taxonomy" id="2994495"/>
    <lineage>
        <taxon>Bacteria</taxon>
        <taxon>Pseudomonadati</taxon>
        <taxon>Pseudomonadota</taxon>
        <taxon>Gammaproteobacteria</taxon>
        <taxon>Pseudomonadales</taxon>
        <taxon>Pseudomonadaceae</taxon>
        <taxon>Pseudomonas</taxon>
    </lineage>
</organism>
<gene>
    <name evidence="2" type="ORF">CSB93_3566</name>
</gene>
<evidence type="ECO:0000313" key="3">
    <source>
        <dbReference type="Proteomes" id="UP000238390"/>
    </source>
</evidence>
<evidence type="ECO:0000313" key="2">
    <source>
        <dbReference type="EMBL" id="AVK06604.1"/>
    </source>
</evidence>